<evidence type="ECO:0000313" key="2">
    <source>
        <dbReference type="Proteomes" id="UP001168821"/>
    </source>
</evidence>
<comment type="caution">
    <text evidence="1">The sequence shown here is derived from an EMBL/GenBank/DDBJ whole genome shotgun (WGS) entry which is preliminary data.</text>
</comment>
<reference evidence="1" key="1">
    <citation type="journal article" date="2023" name="G3 (Bethesda)">
        <title>Whole genome assemblies of Zophobas morio and Tenebrio molitor.</title>
        <authorList>
            <person name="Kaur S."/>
            <person name="Stinson S.A."/>
            <person name="diCenzo G.C."/>
        </authorList>
    </citation>
    <scope>NUCLEOTIDE SEQUENCE</scope>
    <source>
        <strain evidence="1">QUZm001</strain>
    </source>
</reference>
<protein>
    <submittedName>
        <fullName evidence="1">Uncharacterized protein</fullName>
    </submittedName>
</protein>
<accession>A0AA38IK20</accession>
<evidence type="ECO:0000313" key="1">
    <source>
        <dbReference type="EMBL" id="KAJ3658547.1"/>
    </source>
</evidence>
<name>A0AA38IK20_9CUCU</name>
<dbReference type="AlphaFoldDB" id="A0AA38IK20"/>
<proteinExistence type="predicted"/>
<gene>
    <name evidence="1" type="ORF">Zmor_010281</name>
</gene>
<keyword evidence="2" id="KW-1185">Reference proteome</keyword>
<sequence length="86" mass="9678">MIPNSFGQPVQTGFLIQICLQSWEGIKRLQATAWRSNKDLAQSADKPERIRSLEGPPWRQLENGTSVLTGVSNYGEDVDNNVVRTY</sequence>
<dbReference type="EMBL" id="JALNTZ010000003">
    <property type="protein sequence ID" value="KAJ3658547.1"/>
    <property type="molecule type" value="Genomic_DNA"/>
</dbReference>
<organism evidence="1 2">
    <name type="scientific">Zophobas morio</name>
    <dbReference type="NCBI Taxonomy" id="2755281"/>
    <lineage>
        <taxon>Eukaryota</taxon>
        <taxon>Metazoa</taxon>
        <taxon>Ecdysozoa</taxon>
        <taxon>Arthropoda</taxon>
        <taxon>Hexapoda</taxon>
        <taxon>Insecta</taxon>
        <taxon>Pterygota</taxon>
        <taxon>Neoptera</taxon>
        <taxon>Endopterygota</taxon>
        <taxon>Coleoptera</taxon>
        <taxon>Polyphaga</taxon>
        <taxon>Cucujiformia</taxon>
        <taxon>Tenebrionidae</taxon>
        <taxon>Zophobas</taxon>
    </lineage>
</organism>
<dbReference type="Proteomes" id="UP001168821">
    <property type="component" value="Unassembled WGS sequence"/>
</dbReference>